<dbReference type="RefSeq" id="WP_100712905.1">
    <property type="nucleotide sequence ID" value="NZ_NPDY01000002.1"/>
</dbReference>
<organism evidence="3 5">
    <name type="scientific">Leptospira perolatii</name>
    <dbReference type="NCBI Taxonomy" id="2023191"/>
    <lineage>
        <taxon>Bacteria</taxon>
        <taxon>Pseudomonadati</taxon>
        <taxon>Spirochaetota</taxon>
        <taxon>Spirochaetia</taxon>
        <taxon>Leptospirales</taxon>
        <taxon>Leptospiraceae</taxon>
        <taxon>Leptospira</taxon>
    </lineage>
</organism>
<dbReference type="EMBL" id="NPDY01000002">
    <property type="protein sequence ID" value="PJZ70902.1"/>
    <property type="molecule type" value="Genomic_DNA"/>
</dbReference>
<gene>
    <name evidence="2" type="ORF">CH360_05185</name>
    <name evidence="3" type="ORF">CH373_06455</name>
</gene>
<feature type="transmembrane region" description="Helical" evidence="1">
    <location>
        <begin position="49"/>
        <end position="67"/>
    </location>
</feature>
<reference evidence="4 5" key="1">
    <citation type="submission" date="2017-07" db="EMBL/GenBank/DDBJ databases">
        <title>Leptospira spp. isolated from tropical soils.</title>
        <authorList>
            <person name="Thibeaux R."/>
            <person name="Iraola G."/>
            <person name="Ferres I."/>
            <person name="Bierque E."/>
            <person name="Girault D."/>
            <person name="Soupe-Gilbert M.-E."/>
            <person name="Picardeau M."/>
            <person name="Goarant C."/>
        </authorList>
    </citation>
    <scope>NUCLEOTIDE SEQUENCE [LARGE SCALE GENOMIC DNA]</scope>
    <source>
        <strain evidence="3 5">FH1-B-B1</strain>
        <strain evidence="2 4">FH1-B-C1</strain>
    </source>
</reference>
<dbReference type="AlphaFoldDB" id="A0A2M9ZP06"/>
<proteinExistence type="predicted"/>
<comment type="caution">
    <text evidence="3">The sequence shown here is derived from an EMBL/GenBank/DDBJ whole genome shotgun (WGS) entry which is preliminary data.</text>
</comment>
<dbReference type="OrthoDB" id="9791120at2"/>
<dbReference type="Proteomes" id="UP000231990">
    <property type="component" value="Unassembled WGS sequence"/>
</dbReference>
<evidence type="ECO:0000313" key="5">
    <source>
        <dbReference type="Proteomes" id="UP000231990"/>
    </source>
</evidence>
<keyword evidence="1" id="KW-0472">Membrane</keyword>
<evidence type="ECO:0000313" key="4">
    <source>
        <dbReference type="Proteomes" id="UP000231962"/>
    </source>
</evidence>
<sequence length="136" mass="14885">MKLESINRNRISLALSLVSAIILLQTLYFKFSGASESVYIFNSLHMEPWGRIGSGIAELIVAVLILLPKFRFLGAIGSIGIMSSALFAHFFLIGIVIQGDGGLLFSLAVLVLISSIGILYLEWQAVLSFLQKIRGR</sequence>
<dbReference type="EMBL" id="NPDZ01000003">
    <property type="protein sequence ID" value="PJZ73797.1"/>
    <property type="molecule type" value="Genomic_DNA"/>
</dbReference>
<feature type="transmembrane region" description="Helical" evidence="1">
    <location>
        <begin position="12"/>
        <end position="29"/>
    </location>
</feature>
<feature type="transmembrane region" description="Helical" evidence="1">
    <location>
        <begin position="79"/>
        <end position="97"/>
    </location>
</feature>
<name>A0A2M9ZP06_9LEPT</name>
<evidence type="ECO:0000313" key="2">
    <source>
        <dbReference type="EMBL" id="PJZ70902.1"/>
    </source>
</evidence>
<evidence type="ECO:0000256" key="1">
    <source>
        <dbReference type="SAM" id="Phobius"/>
    </source>
</evidence>
<feature type="transmembrane region" description="Helical" evidence="1">
    <location>
        <begin position="103"/>
        <end position="130"/>
    </location>
</feature>
<evidence type="ECO:0000313" key="3">
    <source>
        <dbReference type="EMBL" id="PJZ73797.1"/>
    </source>
</evidence>
<keyword evidence="4" id="KW-1185">Reference proteome</keyword>
<keyword evidence="1" id="KW-1133">Transmembrane helix</keyword>
<dbReference type="Proteomes" id="UP000231962">
    <property type="component" value="Unassembled WGS sequence"/>
</dbReference>
<keyword evidence="1" id="KW-0812">Transmembrane</keyword>
<protein>
    <submittedName>
        <fullName evidence="3">DoxX family protein</fullName>
    </submittedName>
</protein>
<accession>A0A2M9ZP06</accession>